<dbReference type="Proteomes" id="UP001302120">
    <property type="component" value="Unassembled WGS sequence"/>
</dbReference>
<keyword evidence="9 19" id="KW-0812">Transmembrane</keyword>
<feature type="domain" description="Histidine kinase" evidence="21">
    <location>
        <begin position="575"/>
        <end position="804"/>
    </location>
</feature>
<dbReference type="InterPro" id="IPR058544">
    <property type="entry name" value="ETR1_N"/>
</dbReference>
<dbReference type="Gene3D" id="3.40.50.2300">
    <property type="match status" value="1"/>
</dbReference>
<gene>
    <name evidence="23" type="ORF">VB620_15625</name>
</gene>
<dbReference type="PANTHER" id="PTHR45339:SF1">
    <property type="entry name" value="HYBRID SIGNAL TRANSDUCTION HISTIDINE KINASE J"/>
    <property type="match status" value="1"/>
</dbReference>
<dbReference type="Pfam" id="PF01590">
    <property type="entry name" value="GAF"/>
    <property type="match status" value="2"/>
</dbReference>
<dbReference type="InterPro" id="IPR003594">
    <property type="entry name" value="HATPase_dom"/>
</dbReference>
<dbReference type="InterPro" id="IPR005467">
    <property type="entry name" value="His_kinase_dom"/>
</dbReference>
<dbReference type="PROSITE" id="PS50109">
    <property type="entry name" value="HIS_KIN"/>
    <property type="match status" value="1"/>
</dbReference>
<feature type="domain" description="Phytochrome chromophore attachment site" evidence="20">
    <location>
        <begin position="370"/>
        <end position="534"/>
    </location>
</feature>
<dbReference type="CDD" id="cd00082">
    <property type="entry name" value="HisKA"/>
    <property type="match status" value="1"/>
</dbReference>
<evidence type="ECO:0000256" key="12">
    <source>
        <dbReference type="ARBA" id="ARBA00022824"/>
    </source>
</evidence>
<evidence type="ECO:0000256" key="16">
    <source>
        <dbReference type="ARBA" id="ARBA00023136"/>
    </source>
</evidence>
<dbReference type="SMART" id="SM00388">
    <property type="entry name" value="HisKA"/>
    <property type="match status" value="1"/>
</dbReference>
<comment type="subcellular location">
    <subcellularLocation>
        <location evidence="3">Endoplasmic reticulum membrane</location>
        <topology evidence="3">Multi-pass membrane protein</topology>
    </subcellularLocation>
</comment>
<comment type="catalytic activity">
    <reaction evidence="1">
        <text>ATP + protein L-histidine = ADP + protein N-phospho-L-histidine.</text>
        <dbReference type="EC" id="2.7.13.3"/>
    </reaction>
</comment>
<comment type="similarity">
    <text evidence="4">In the N-terminal section; belongs to the phytochrome family.</text>
</comment>
<dbReference type="Pfam" id="PF25487">
    <property type="entry name" value="ETR1_N"/>
    <property type="match status" value="1"/>
</dbReference>
<keyword evidence="13 19" id="KW-1133">Transmembrane helix</keyword>
<evidence type="ECO:0000256" key="1">
    <source>
        <dbReference type="ARBA" id="ARBA00000085"/>
    </source>
</evidence>
<dbReference type="InterPro" id="IPR003018">
    <property type="entry name" value="GAF"/>
</dbReference>
<evidence type="ECO:0000256" key="5">
    <source>
        <dbReference type="ARBA" id="ARBA00009842"/>
    </source>
</evidence>
<evidence type="ECO:0000256" key="3">
    <source>
        <dbReference type="ARBA" id="ARBA00004477"/>
    </source>
</evidence>
<evidence type="ECO:0000259" key="21">
    <source>
        <dbReference type="PROSITE" id="PS50109"/>
    </source>
</evidence>
<proteinExistence type="inferred from homology"/>
<organism evidence="23 24">
    <name type="scientific">Nodularia harveyana UHCC-0300</name>
    <dbReference type="NCBI Taxonomy" id="2974287"/>
    <lineage>
        <taxon>Bacteria</taxon>
        <taxon>Bacillati</taxon>
        <taxon>Cyanobacteriota</taxon>
        <taxon>Cyanophyceae</taxon>
        <taxon>Nostocales</taxon>
        <taxon>Nodulariaceae</taxon>
        <taxon>Nodularia</taxon>
    </lineage>
</organism>
<evidence type="ECO:0000256" key="9">
    <source>
        <dbReference type="ARBA" id="ARBA00022692"/>
    </source>
</evidence>
<evidence type="ECO:0000256" key="13">
    <source>
        <dbReference type="ARBA" id="ARBA00022989"/>
    </source>
</evidence>
<evidence type="ECO:0000256" key="7">
    <source>
        <dbReference type="ARBA" id="ARBA00022553"/>
    </source>
</evidence>
<keyword evidence="14" id="KW-0186">Copper</keyword>
<feature type="transmembrane region" description="Helical" evidence="19">
    <location>
        <begin position="31"/>
        <end position="55"/>
    </location>
</feature>
<dbReference type="SUPFAM" id="SSF55781">
    <property type="entry name" value="GAF domain-like"/>
    <property type="match status" value="2"/>
</dbReference>
<keyword evidence="16 19" id="KW-0472">Membrane</keyword>
<dbReference type="CDD" id="cd17546">
    <property type="entry name" value="REC_hyHK_CKI1_RcsC-like"/>
    <property type="match status" value="1"/>
</dbReference>
<dbReference type="InterPro" id="IPR001789">
    <property type="entry name" value="Sig_transdc_resp-reg_receiver"/>
</dbReference>
<dbReference type="Gene3D" id="3.30.450.40">
    <property type="match status" value="2"/>
</dbReference>
<evidence type="ECO:0000256" key="18">
    <source>
        <dbReference type="PROSITE-ProRule" id="PRU00169"/>
    </source>
</evidence>
<comment type="cofactor">
    <cofactor evidence="2">
        <name>Cu cation</name>
        <dbReference type="ChEBI" id="CHEBI:23378"/>
    </cofactor>
</comment>
<dbReference type="EC" id="2.7.13.3" evidence="6"/>
<evidence type="ECO:0000256" key="6">
    <source>
        <dbReference type="ARBA" id="ARBA00012438"/>
    </source>
</evidence>
<dbReference type="Gene3D" id="1.10.287.130">
    <property type="match status" value="1"/>
</dbReference>
<sequence length="1048" mass="118371">MRSTSELLHNLLFSQNYIPHGHCYLWQKPLVALHLVSDALIAIAYYSIPIMLIYFVNKRNDIPFSKVFVLFGAFIVLCGTGHLLDIWTLWHPDYWLSGIVRAITALVSCYTALQLVELLPQFLAMRSPEYLEIINGELEQEIEKRKRTEETLEMIVAGTASVTGNDFFPALVQNLSIALDVSYAFIFQTVDNSLQKVKSINFWSVDHLGENFEYELINTPCQNVIQQNILCAYASGLQDVFPDNSLLKQLGAESYIGVPLIDVNDQVIGNLCIVDVKPLETSDRTKTLLQVFANRASVELQRKWAEEEKNRAYEQLEFRVEERTATLVELNHTLEIEIQERIATEAAIRVMAEREKTTSHIIQQMRQSLNLESIFQATTAELCQAVECDRVLIYRFQPDWSGELVAESVSVPWEPIISPPATNSKITEIAIDQNKCVMTQLADSELLIRDTYLQDNAGGIYQQKHSYCCVNDIYQAGFDTCYINLLEQLQARAYIICPIFSGHQLWGLLAVYQNSNPRQWQNSEIQIVAQISSQLGVAVQQAELFAQTQAQTEELKIAKEAADAGSLAKSEFLANMSHELRTPLNAILGFTQLMQRDHTLTSEHQRYTEIINQSGEHLLGLINDVLEMSKIEAGRMTICEVEFDLHNLLHSLAAMLQLKAVAKGLELIVDCETLPQYIKTDENKLRQILINLLNNAIKFTEKGQVTLRASYQKLDREIATPLGLPKPYQLFFEIEDSGTGISPEEIGNLFQAFQQTRSGQQSKEGTGLGLRISQKFVQLMGGEITVESEVNRGSCFKFYIQADFPEADAIAKLSAPILNAISINPGKNNYRILIAEDNPANRLLLSNILTRFGFVVQEAENGEQAIALWQEWQPHLIFMDMRMPVINGYQAARTIRDMSEKLKTQNGKNFPPTKIIAITASAFIEQKQECFDAGCDDFVSKPFRWEEIVETLGKHLEVEYIYEKTPVSQSSPPVDYVLDTASLAIMPASWISQLHLAAAQGNDSSSLHLLTQIPTEHTGLIARLTQLIENYQFDKIIELTQTVNFSEK</sequence>
<dbReference type="InterPro" id="IPR036097">
    <property type="entry name" value="HisK_dim/P_sf"/>
</dbReference>
<keyword evidence="24" id="KW-1185">Reference proteome</keyword>
<dbReference type="SUPFAM" id="SSF55874">
    <property type="entry name" value="ATPase domain of HSP90 chaperone/DNA topoisomerase II/histidine kinase"/>
    <property type="match status" value="1"/>
</dbReference>
<evidence type="ECO:0000256" key="2">
    <source>
        <dbReference type="ARBA" id="ARBA00001935"/>
    </source>
</evidence>
<dbReference type="InterPro" id="IPR016132">
    <property type="entry name" value="Phyto_chromo_attachment"/>
</dbReference>
<dbReference type="SMART" id="SM00387">
    <property type="entry name" value="HATPase_c"/>
    <property type="match status" value="1"/>
</dbReference>
<keyword evidence="15" id="KW-0902">Two-component regulatory system</keyword>
<evidence type="ECO:0000259" key="22">
    <source>
        <dbReference type="PROSITE" id="PS50110"/>
    </source>
</evidence>
<dbReference type="InterPro" id="IPR011006">
    <property type="entry name" value="CheY-like_superfamily"/>
</dbReference>
<evidence type="ECO:0000256" key="14">
    <source>
        <dbReference type="ARBA" id="ARBA00023008"/>
    </source>
</evidence>
<dbReference type="SMART" id="SM00065">
    <property type="entry name" value="GAF"/>
    <property type="match status" value="2"/>
</dbReference>
<dbReference type="SUPFAM" id="SSF47384">
    <property type="entry name" value="Homodimeric domain of signal transducing histidine kinase"/>
    <property type="match status" value="1"/>
</dbReference>
<keyword evidence="7 18" id="KW-0597">Phosphoprotein</keyword>
<dbReference type="SMART" id="SM00448">
    <property type="entry name" value="REC"/>
    <property type="match status" value="1"/>
</dbReference>
<feature type="transmembrane region" description="Helical" evidence="19">
    <location>
        <begin position="67"/>
        <end position="88"/>
    </location>
</feature>
<evidence type="ECO:0000256" key="11">
    <source>
        <dbReference type="ARBA" id="ARBA00022777"/>
    </source>
</evidence>
<dbReference type="InterPro" id="IPR036890">
    <property type="entry name" value="HATPase_C_sf"/>
</dbReference>
<dbReference type="InterPro" id="IPR004358">
    <property type="entry name" value="Sig_transdc_His_kin-like_C"/>
</dbReference>
<dbReference type="SUPFAM" id="SSF52172">
    <property type="entry name" value="CheY-like"/>
    <property type="match status" value="1"/>
</dbReference>
<dbReference type="EMBL" id="JAYGHG010000028">
    <property type="protein sequence ID" value="MEA5582766.1"/>
    <property type="molecule type" value="Genomic_DNA"/>
</dbReference>
<dbReference type="PROSITE" id="PS50046">
    <property type="entry name" value="PHYTOCHROME_2"/>
    <property type="match status" value="1"/>
</dbReference>
<feature type="modified residue" description="4-aspartylphosphate" evidence="18">
    <location>
        <position position="880"/>
    </location>
</feature>
<comment type="caution">
    <text evidence="23">The sequence shown here is derived from an EMBL/GenBank/DDBJ whole genome shotgun (WGS) entry which is preliminary data.</text>
</comment>
<comment type="similarity">
    <text evidence="5">Belongs to the ethylene receptor family.</text>
</comment>
<evidence type="ECO:0000256" key="10">
    <source>
        <dbReference type="ARBA" id="ARBA00022745"/>
    </source>
</evidence>
<dbReference type="CDD" id="cd16922">
    <property type="entry name" value="HATPase_EvgS-ArcB-TorS-like"/>
    <property type="match status" value="1"/>
</dbReference>
<dbReference type="Pfam" id="PF00512">
    <property type="entry name" value="HisKA"/>
    <property type="match status" value="1"/>
</dbReference>
<evidence type="ECO:0000259" key="20">
    <source>
        <dbReference type="PROSITE" id="PS50046"/>
    </source>
</evidence>
<dbReference type="PROSITE" id="PS50110">
    <property type="entry name" value="RESPONSE_REGULATORY"/>
    <property type="match status" value="1"/>
</dbReference>
<feature type="domain" description="Response regulatory" evidence="22">
    <location>
        <begin position="831"/>
        <end position="956"/>
    </location>
</feature>
<accession>A0ABU5UK03</accession>
<keyword evidence="10" id="KW-0936">Ethylene signaling pathway</keyword>
<dbReference type="Pfam" id="PF00072">
    <property type="entry name" value="Response_reg"/>
    <property type="match status" value="1"/>
</dbReference>
<dbReference type="Pfam" id="PF02518">
    <property type="entry name" value="HATPase_c"/>
    <property type="match status" value="1"/>
</dbReference>
<dbReference type="PRINTS" id="PR00344">
    <property type="entry name" value="BCTRLSENSOR"/>
</dbReference>
<dbReference type="PANTHER" id="PTHR45339">
    <property type="entry name" value="HYBRID SIGNAL TRANSDUCTION HISTIDINE KINASE J"/>
    <property type="match status" value="1"/>
</dbReference>
<protein>
    <recommendedName>
        <fullName evidence="6">histidine kinase</fullName>
        <ecNumber evidence="6">2.7.13.3</ecNumber>
    </recommendedName>
</protein>
<reference evidence="23 24" key="1">
    <citation type="submission" date="2023-12" db="EMBL/GenBank/DDBJ databases">
        <title>Baltic Sea Cyanobacteria.</title>
        <authorList>
            <person name="Delbaje E."/>
            <person name="Fewer D.P."/>
            <person name="Shishido T.K."/>
        </authorList>
    </citation>
    <scope>NUCLEOTIDE SEQUENCE [LARGE SCALE GENOMIC DNA]</scope>
    <source>
        <strain evidence="23 24">UHCC-0300</strain>
    </source>
</reference>
<evidence type="ECO:0000256" key="17">
    <source>
        <dbReference type="ARBA" id="ARBA00023157"/>
    </source>
</evidence>
<dbReference type="RefSeq" id="WP_323197078.1">
    <property type="nucleotide sequence ID" value="NZ_JAYGHG010000028.1"/>
</dbReference>
<evidence type="ECO:0000256" key="4">
    <source>
        <dbReference type="ARBA" id="ARBA00006402"/>
    </source>
</evidence>
<evidence type="ECO:0000256" key="19">
    <source>
        <dbReference type="SAM" id="Phobius"/>
    </source>
</evidence>
<evidence type="ECO:0000256" key="15">
    <source>
        <dbReference type="ARBA" id="ARBA00023012"/>
    </source>
</evidence>
<dbReference type="InterPro" id="IPR003661">
    <property type="entry name" value="HisK_dim/P_dom"/>
</dbReference>
<dbReference type="InterPro" id="IPR029016">
    <property type="entry name" value="GAF-like_dom_sf"/>
</dbReference>
<keyword evidence="12" id="KW-0256">Endoplasmic reticulum</keyword>
<evidence type="ECO:0000313" key="23">
    <source>
        <dbReference type="EMBL" id="MEA5582766.1"/>
    </source>
</evidence>
<name>A0ABU5UK03_9CYAN</name>
<evidence type="ECO:0000256" key="8">
    <source>
        <dbReference type="ARBA" id="ARBA00022679"/>
    </source>
</evidence>
<dbReference type="Gene3D" id="3.30.565.10">
    <property type="entry name" value="Histidine kinase-like ATPase, C-terminal domain"/>
    <property type="match status" value="1"/>
</dbReference>
<keyword evidence="17" id="KW-1015">Disulfide bond</keyword>
<keyword evidence="11" id="KW-0418">Kinase</keyword>
<keyword evidence="8" id="KW-0808">Transferase</keyword>
<evidence type="ECO:0000313" key="24">
    <source>
        <dbReference type="Proteomes" id="UP001302120"/>
    </source>
</evidence>